<dbReference type="OrthoDB" id="5138956at2"/>
<evidence type="ECO:0000259" key="8">
    <source>
        <dbReference type="PROSITE" id="PS50928"/>
    </source>
</evidence>
<keyword evidence="5 7" id="KW-1133">Transmembrane helix</keyword>
<feature type="transmembrane region" description="Helical" evidence="7">
    <location>
        <begin position="20"/>
        <end position="39"/>
    </location>
</feature>
<dbReference type="SUPFAM" id="SSF161098">
    <property type="entry name" value="MetI-like"/>
    <property type="match status" value="1"/>
</dbReference>
<keyword evidence="6 7" id="KW-0472">Membrane</keyword>
<reference evidence="9 10" key="1">
    <citation type="journal article" date="2019" name="Microorganisms">
        <title>Systematic Affiliation and Genome Analysis of Subtercola vilae DB165(T) with Particular Emphasis on Cold Adaptation of an Isolate from a High-Altitude Cold Volcano Lake.</title>
        <authorList>
            <person name="Villalobos A.S."/>
            <person name="Wiese J."/>
            <person name="Imhoff J.F."/>
            <person name="Dorador C."/>
            <person name="Keller A."/>
            <person name="Hentschel U."/>
        </authorList>
    </citation>
    <scope>NUCLEOTIDE SEQUENCE [LARGE SCALE GENOMIC DNA]</scope>
    <source>
        <strain evidence="9 10">DB165</strain>
    </source>
</reference>
<organism evidence="9 10">
    <name type="scientific">Subtercola vilae</name>
    <dbReference type="NCBI Taxonomy" id="2056433"/>
    <lineage>
        <taxon>Bacteria</taxon>
        <taxon>Bacillati</taxon>
        <taxon>Actinomycetota</taxon>
        <taxon>Actinomycetes</taxon>
        <taxon>Micrococcales</taxon>
        <taxon>Microbacteriaceae</taxon>
        <taxon>Subtercola</taxon>
    </lineage>
</organism>
<dbReference type="Gene3D" id="1.10.3720.10">
    <property type="entry name" value="MetI-like"/>
    <property type="match status" value="1"/>
</dbReference>
<sequence>MTSLTVKPPVRRRRAGRKQIGVYVALTVIAVVGLLPYLFALSTSVKTNQQFASEYWLPSFPFHFENYVVAWVQIQPYMVTSLLVAAASIVGIVALSLLAGFVLARFDFPGRNFFFIMVITLMMVPGIASLIPLFVMMKDLGLLNTIWVLIIPHIAAGAVLGTILMKTFIEGIPQEIFDAARVDGANPARLFWSIMMPLSLPVIGTVSLITVIGVWNDFFWPLLTISQNELKTVSVGLIFFQGQSGTDFGPMFAGYLLASLPLLLLFTFLSKYFLAGVQGGLPGSH</sequence>
<dbReference type="GO" id="GO:0055085">
    <property type="term" value="P:transmembrane transport"/>
    <property type="evidence" value="ECO:0007669"/>
    <property type="project" value="InterPro"/>
</dbReference>
<evidence type="ECO:0000256" key="3">
    <source>
        <dbReference type="ARBA" id="ARBA00022475"/>
    </source>
</evidence>
<protein>
    <submittedName>
        <fullName evidence="9">Carbohydrate ABC transporter permease</fullName>
    </submittedName>
</protein>
<feature type="transmembrane region" description="Helical" evidence="7">
    <location>
        <begin position="146"/>
        <end position="169"/>
    </location>
</feature>
<dbReference type="CDD" id="cd06261">
    <property type="entry name" value="TM_PBP2"/>
    <property type="match status" value="1"/>
</dbReference>
<dbReference type="InterPro" id="IPR000515">
    <property type="entry name" value="MetI-like"/>
</dbReference>
<accession>A0A4T2BYI2</accession>
<keyword evidence="3" id="KW-1003">Cell membrane</keyword>
<dbReference type="PANTHER" id="PTHR43744:SF12">
    <property type="entry name" value="ABC TRANSPORTER PERMEASE PROTEIN MG189-RELATED"/>
    <property type="match status" value="1"/>
</dbReference>
<dbReference type="PANTHER" id="PTHR43744">
    <property type="entry name" value="ABC TRANSPORTER PERMEASE PROTEIN MG189-RELATED-RELATED"/>
    <property type="match status" value="1"/>
</dbReference>
<feature type="transmembrane region" description="Helical" evidence="7">
    <location>
        <begin position="77"/>
        <end position="101"/>
    </location>
</feature>
<proteinExistence type="inferred from homology"/>
<evidence type="ECO:0000256" key="6">
    <source>
        <dbReference type="ARBA" id="ARBA00023136"/>
    </source>
</evidence>
<dbReference type="RefSeq" id="WP_136642108.1">
    <property type="nucleotide sequence ID" value="NZ_QYRT01000015.1"/>
</dbReference>
<feature type="transmembrane region" description="Helical" evidence="7">
    <location>
        <begin position="190"/>
        <end position="212"/>
    </location>
</feature>
<dbReference type="EMBL" id="QYRT01000015">
    <property type="protein sequence ID" value="TIH36640.1"/>
    <property type="molecule type" value="Genomic_DNA"/>
</dbReference>
<dbReference type="AlphaFoldDB" id="A0A4T2BYI2"/>
<evidence type="ECO:0000256" key="5">
    <source>
        <dbReference type="ARBA" id="ARBA00022989"/>
    </source>
</evidence>
<feature type="domain" description="ABC transmembrane type-1" evidence="8">
    <location>
        <begin position="78"/>
        <end position="269"/>
    </location>
</feature>
<evidence type="ECO:0000313" key="10">
    <source>
        <dbReference type="Proteomes" id="UP000306192"/>
    </source>
</evidence>
<evidence type="ECO:0000256" key="7">
    <source>
        <dbReference type="RuleBase" id="RU363032"/>
    </source>
</evidence>
<evidence type="ECO:0000256" key="4">
    <source>
        <dbReference type="ARBA" id="ARBA00022692"/>
    </source>
</evidence>
<comment type="subcellular location">
    <subcellularLocation>
        <location evidence="1 7">Cell membrane</location>
        <topology evidence="1 7">Multi-pass membrane protein</topology>
    </subcellularLocation>
</comment>
<feature type="transmembrane region" description="Helical" evidence="7">
    <location>
        <begin position="252"/>
        <end position="274"/>
    </location>
</feature>
<evidence type="ECO:0000256" key="1">
    <source>
        <dbReference type="ARBA" id="ARBA00004651"/>
    </source>
</evidence>
<evidence type="ECO:0000256" key="2">
    <source>
        <dbReference type="ARBA" id="ARBA00022448"/>
    </source>
</evidence>
<dbReference type="PROSITE" id="PS50928">
    <property type="entry name" value="ABC_TM1"/>
    <property type="match status" value="1"/>
</dbReference>
<comment type="similarity">
    <text evidence="7">Belongs to the binding-protein-dependent transport system permease family.</text>
</comment>
<feature type="transmembrane region" description="Helical" evidence="7">
    <location>
        <begin position="113"/>
        <end position="134"/>
    </location>
</feature>
<comment type="caution">
    <text evidence="9">The sequence shown here is derived from an EMBL/GenBank/DDBJ whole genome shotgun (WGS) entry which is preliminary data.</text>
</comment>
<keyword evidence="10" id="KW-1185">Reference proteome</keyword>
<keyword evidence="2 7" id="KW-0813">Transport</keyword>
<dbReference type="GO" id="GO:0005886">
    <property type="term" value="C:plasma membrane"/>
    <property type="evidence" value="ECO:0007669"/>
    <property type="project" value="UniProtKB-SubCell"/>
</dbReference>
<dbReference type="Proteomes" id="UP000306192">
    <property type="component" value="Unassembled WGS sequence"/>
</dbReference>
<dbReference type="Pfam" id="PF00528">
    <property type="entry name" value="BPD_transp_1"/>
    <property type="match status" value="1"/>
</dbReference>
<name>A0A4T2BYI2_9MICO</name>
<dbReference type="InterPro" id="IPR035906">
    <property type="entry name" value="MetI-like_sf"/>
</dbReference>
<gene>
    <name evidence="9" type="ORF">D4765_09755</name>
</gene>
<evidence type="ECO:0000313" key="9">
    <source>
        <dbReference type="EMBL" id="TIH36640.1"/>
    </source>
</evidence>
<keyword evidence="4 7" id="KW-0812">Transmembrane</keyword>